<dbReference type="PANTHER" id="PTHR30121">
    <property type="entry name" value="UNCHARACTERIZED PROTEIN YJGR-RELATED"/>
    <property type="match status" value="1"/>
</dbReference>
<dbReference type="InterPro" id="IPR051162">
    <property type="entry name" value="T4SS_component"/>
</dbReference>
<dbReference type="EMBL" id="MEWG01000009">
    <property type="protein sequence ID" value="OGC77958.1"/>
    <property type="molecule type" value="Genomic_DNA"/>
</dbReference>
<organism evidence="6 7">
    <name type="scientific">candidate division WWE3 bacterium RIFOXYD1_FULL_39_9</name>
    <dbReference type="NCBI Taxonomy" id="1802649"/>
    <lineage>
        <taxon>Bacteria</taxon>
        <taxon>Katanobacteria</taxon>
    </lineage>
</organism>
<keyword evidence="2" id="KW-1133">Transmembrane helix</keyword>
<proteinExistence type="predicted"/>
<feature type="domain" description="TraD/TraG TraM recognition site" evidence="4">
    <location>
        <begin position="637"/>
        <end position="702"/>
    </location>
</feature>
<dbReference type="SUPFAM" id="SSF52540">
    <property type="entry name" value="P-loop containing nucleoside triphosphate hydrolases"/>
    <property type="match status" value="1"/>
</dbReference>
<keyword evidence="2" id="KW-0472">Membrane</keyword>
<evidence type="ECO:0000259" key="4">
    <source>
        <dbReference type="Pfam" id="PF12696"/>
    </source>
</evidence>
<feature type="transmembrane region" description="Helical" evidence="2">
    <location>
        <begin position="6"/>
        <end position="32"/>
    </location>
</feature>
<protein>
    <recommendedName>
        <fullName evidence="8">Type IV secretion system coupling protein TraD DNA-binding domain-containing protein</fullName>
    </recommendedName>
</protein>
<dbReference type="Pfam" id="PF01935">
    <property type="entry name" value="DUF87"/>
    <property type="match status" value="1"/>
</dbReference>
<gene>
    <name evidence="6" type="ORF">A2619_00665</name>
</gene>
<evidence type="ECO:0000256" key="1">
    <source>
        <dbReference type="SAM" id="MobiDB-lite"/>
    </source>
</evidence>
<accession>A0A1F4X8I0</accession>
<dbReference type="AlphaFoldDB" id="A0A1F4X8I0"/>
<comment type="caution">
    <text evidence="6">The sequence shown here is derived from an EMBL/GenBank/DDBJ whole genome shotgun (WGS) entry which is preliminary data.</text>
</comment>
<sequence length="810" mass="92420">MDISELLYNAFWISFYLFILVLFILGIVIVIANWKRKKNEQKYAYNLTFLQIKLPADNEIEVKAAEHMFSNLMGFKKGMWRSLFSGQYRISFEIVSKVDGIGFYVVVPDEIASLVEKQINAAYPSAEIDLVNPHEIWDRGEYTEVAELKLKGPSYYPIKVYEDLKNDPLSSTTNSMSKLGNDEVVAIQYIIQPAPDSWRHMGQSFMSNVRQRAADPNKQTNIDSSFLEGVEKKIGQQGFYTKIRVIALAKDKVAAQGHIQTILSAFEQFTEVNYNRFVARGGLFFSRKKVIDDFIYRRMHVKDWFIPVMGFQIYKNTSILNITELASVFHFPNKNTGTPNVLWLTARRASAPTNIPEEGLYLGKSIFRAVEKDIRILQDDRRRHFYILGQTGTGKSQLMMSLALQDIKNGEGIAIIDPHGSDIDELLTKIPPERENDVILFDAADTERPMGLNILDASSEEEKHMVINAFIALLYKMYDPNHSGIMGPQLERTIRNVMLTAMVDPTSTMVDVLRLLIDPKYAQKFIDKLDDPLIIRYWTDEVAKTSDFHKSEKMGYMVSKFDRFVTEKLMRNIIGQPKSAIHIPTIMAEKKILLIDLAKGKIGEENSTFLGLLLVPKILAAALNRHKLLGREEFPDFYLYVDEFQNFATTDFATILSEARKYKLNLTVAHQFVAQLQDEIKNAIFGNVGTMCVFRVGTDDAEYMETYFQPTFTQADLANLPNGNYYTRLLIKGHPTPPFSVKIDWDFINSHKKESATADRIRETSRMRYGTPVKEVEEYINARAGLNETQAPPAEPAKPANPFTKAAMPF</sequence>
<feature type="region of interest" description="Disordered" evidence="1">
    <location>
        <begin position="786"/>
        <end position="810"/>
    </location>
</feature>
<dbReference type="Gene3D" id="3.40.50.300">
    <property type="entry name" value="P-loop containing nucleotide triphosphate hydrolases"/>
    <property type="match status" value="2"/>
</dbReference>
<dbReference type="Proteomes" id="UP000176815">
    <property type="component" value="Unassembled WGS sequence"/>
</dbReference>
<dbReference type="InterPro" id="IPR002789">
    <property type="entry name" value="HerA_central"/>
</dbReference>
<name>A0A1F4X8I0_UNCKA</name>
<dbReference type="InterPro" id="IPR027417">
    <property type="entry name" value="P-loop_NTPase"/>
</dbReference>
<evidence type="ECO:0000313" key="7">
    <source>
        <dbReference type="Proteomes" id="UP000176815"/>
    </source>
</evidence>
<feature type="domain" description="DUF8128" evidence="5">
    <location>
        <begin position="55"/>
        <end position="343"/>
    </location>
</feature>
<evidence type="ECO:0008006" key="8">
    <source>
        <dbReference type="Google" id="ProtNLM"/>
    </source>
</evidence>
<keyword evidence="2" id="KW-0812">Transmembrane</keyword>
<evidence type="ECO:0000313" key="6">
    <source>
        <dbReference type="EMBL" id="OGC77958.1"/>
    </source>
</evidence>
<evidence type="ECO:0000259" key="5">
    <source>
        <dbReference type="Pfam" id="PF26449"/>
    </source>
</evidence>
<reference evidence="6 7" key="1">
    <citation type="journal article" date="2016" name="Nat. Commun.">
        <title>Thousands of microbial genomes shed light on interconnected biogeochemical processes in an aquifer system.</title>
        <authorList>
            <person name="Anantharaman K."/>
            <person name="Brown C.T."/>
            <person name="Hug L.A."/>
            <person name="Sharon I."/>
            <person name="Castelle C.J."/>
            <person name="Probst A.J."/>
            <person name="Thomas B.C."/>
            <person name="Singh A."/>
            <person name="Wilkins M.J."/>
            <person name="Karaoz U."/>
            <person name="Brodie E.L."/>
            <person name="Williams K.H."/>
            <person name="Hubbard S.S."/>
            <person name="Banfield J.F."/>
        </authorList>
    </citation>
    <scope>NUCLEOTIDE SEQUENCE [LARGE SCALE GENOMIC DNA]</scope>
</reference>
<dbReference type="InterPro" id="IPR058441">
    <property type="entry name" value="DUF8128"/>
</dbReference>
<feature type="domain" description="Helicase HerA central" evidence="3">
    <location>
        <begin position="382"/>
        <end position="422"/>
    </location>
</feature>
<dbReference type="InterPro" id="IPR032689">
    <property type="entry name" value="TraG-D_C"/>
</dbReference>
<evidence type="ECO:0000259" key="3">
    <source>
        <dbReference type="Pfam" id="PF01935"/>
    </source>
</evidence>
<dbReference type="Pfam" id="PF26449">
    <property type="entry name" value="DUF8128"/>
    <property type="match status" value="1"/>
</dbReference>
<dbReference type="PANTHER" id="PTHR30121:SF6">
    <property type="entry name" value="SLR6007 PROTEIN"/>
    <property type="match status" value="1"/>
</dbReference>
<dbReference type="Pfam" id="PF12696">
    <property type="entry name" value="TraG-D_C"/>
    <property type="match status" value="1"/>
</dbReference>
<dbReference type="CDD" id="cd01127">
    <property type="entry name" value="TrwB_TraG_TraD_VirD4"/>
    <property type="match status" value="1"/>
</dbReference>
<evidence type="ECO:0000256" key="2">
    <source>
        <dbReference type="SAM" id="Phobius"/>
    </source>
</evidence>